<sequence length="84" mass="9268">MWIEFDERRSTSLQGVRTEVAQTHDPVCSRAATGLPDHGRGGVVANVDFDGSRVGSKFFMSFEMHIGRISAPKCMTTFFAAFPI</sequence>
<protein>
    <submittedName>
        <fullName evidence="1">Uncharacterized protein</fullName>
    </submittedName>
</protein>
<name>A0ABR9H9A8_9BACT</name>
<dbReference type="EMBL" id="JADBGG010000055">
    <property type="protein sequence ID" value="MBE1427286.1"/>
    <property type="molecule type" value="Genomic_DNA"/>
</dbReference>
<evidence type="ECO:0000313" key="1">
    <source>
        <dbReference type="EMBL" id="MBE1427286.1"/>
    </source>
</evidence>
<keyword evidence="2" id="KW-1185">Reference proteome</keyword>
<gene>
    <name evidence="1" type="ORF">H4684_003978</name>
</gene>
<accession>A0ABR9H9A8</accession>
<reference evidence="1 2" key="1">
    <citation type="submission" date="2020-10" db="EMBL/GenBank/DDBJ databases">
        <title>Genomic Encyclopedia of Type Strains, Phase IV (KMG-IV): sequencing the most valuable type-strain genomes for metagenomic binning, comparative biology and taxonomic classification.</title>
        <authorList>
            <person name="Goeker M."/>
        </authorList>
    </citation>
    <scope>NUCLEOTIDE SEQUENCE [LARGE SCALE GENOMIC DNA]</scope>
    <source>
        <strain evidence="1 2">DSM 4194</strain>
    </source>
</reference>
<organism evidence="1 2">
    <name type="scientific">Desulfomicrobium macestii</name>
    <dbReference type="NCBI Taxonomy" id="90731"/>
    <lineage>
        <taxon>Bacteria</taxon>
        <taxon>Pseudomonadati</taxon>
        <taxon>Thermodesulfobacteriota</taxon>
        <taxon>Desulfovibrionia</taxon>
        <taxon>Desulfovibrionales</taxon>
        <taxon>Desulfomicrobiaceae</taxon>
        <taxon>Desulfomicrobium</taxon>
    </lineage>
</organism>
<evidence type="ECO:0000313" key="2">
    <source>
        <dbReference type="Proteomes" id="UP000639010"/>
    </source>
</evidence>
<dbReference type="Proteomes" id="UP000639010">
    <property type="component" value="Unassembled WGS sequence"/>
</dbReference>
<proteinExistence type="predicted"/>
<dbReference type="RefSeq" id="WP_192625038.1">
    <property type="nucleotide sequence ID" value="NZ_JADBGG010000055.1"/>
</dbReference>
<comment type="caution">
    <text evidence="1">The sequence shown here is derived from an EMBL/GenBank/DDBJ whole genome shotgun (WGS) entry which is preliminary data.</text>
</comment>